<dbReference type="FunFam" id="3.40.50.720:FF:000068">
    <property type="entry name" value="Sorbitol dehydrogenase"/>
    <property type="match status" value="1"/>
</dbReference>
<dbReference type="PANTHER" id="PTHR43161">
    <property type="entry name" value="SORBITOL DEHYDROGENASE"/>
    <property type="match status" value="1"/>
</dbReference>
<dbReference type="SMART" id="SM00829">
    <property type="entry name" value="PKS_ER"/>
    <property type="match status" value="1"/>
</dbReference>
<dbReference type="SUPFAM" id="SSF50129">
    <property type="entry name" value="GroES-like"/>
    <property type="match status" value="1"/>
</dbReference>
<dbReference type="EMBL" id="PUHR01000074">
    <property type="protein sequence ID" value="KAG0668247.1"/>
    <property type="molecule type" value="Genomic_DNA"/>
</dbReference>
<comment type="similarity">
    <text evidence="2 7">Belongs to the zinc-containing alcohol dehydrogenase family.</text>
</comment>
<sequence>MAKEQEAVVLVKKGKLEFQKKPVPEITDPHYVKVQVKATGICGSDIHFYKEGAIGPFIVKSPMVMGHESSGIVVEIGEAVTKVQVGDHVAIEPGVPSRYSKETKAGHYNLCPEMKFAATPSVDGTLVKYYTSPEDFVHKVSKDVPFEENALLEPLSVAVHANRLAGTKFNDTVVIMGAGPIGLVCGQVARSFGATTVIYVDRNDFKLDVATKSFGATHTINSNKLNPASTVPDEITKVLGPKKGVNIVLECTGAAACVESGIQALVAGGTFVVVGMGGDSIPVPMNLISMREITIKGCFRYYEGDYDIAIALLTEGKITLKPLITSIYNFEDAIKGYEAQLDKTQMQKNIKTVILGPQ</sequence>
<dbReference type="PANTHER" id="PTHR43161:SF9">
    <property type="entry name" value="SORBITOL DEHYDROGENASE"/>
    <property type="match status" value="1"/>
</dbReference>
<dbReference type="Pfam" id="PF00107">
    <property type="entry name" value="ADH_zinc_N"/>
    <property type="match status" value="1"/>
</dbReference>
<dbReference type="GO" id="GO:0008270">
    <property type="term" value="F:zinc ion binding"/>
    <property type="evidence" value="ECO:0007669"/>
    <property type="project" value="InterPro"/>
</dbReference>
<evidence type="ECO:0000256" key="6">
    <source>
        <dbReference type="ARBA" id="ARBA00023027"/>
    </source>
</evidence>
<dbReference type="SUPFAM" id="SSF51735">
    <property type="entry name" value="NAD(P)-binding Rossmann-fold domains"/>
    <property type="match status" value="1"/>
</dbReference>
<dbReference type="InterPro" id="IPR011032">
    <property type="entry name" value="GroES-like_sf"/>
</dbReference>
<evidence type="ECO:0000313" key="10">
    <source>
        <dbReference type="Proteomes" id="UP000750334"/>
    </source>
</evidence>
<evidence type="ECO:0000313" key="9">
    <source>
        <dbReference type="EMBL" id="KAG0668247.1"/>
    </source>
</evidence>
<gene>
    <name evidence="9" type="primary">XYL2</name>
    <name evidence="9" type="ORF">C6P45_004900</name>
</gene>
<keyword evidence="3 7" id="KW-0479">Metal-binding</keyword>
<evidence type="ECO:0000256" key="4">
    <source>
        <dbReference type="ARBA" id="ARBA00022833"/>
    </source>
</evidence>
<dbReference type="InterPro" id="IPR036291">
    <property type="entry name" value="NAD(P)-bd_dom_sf"/>
</dbReference>
<dbReference type="Pfam" id="PF08240">
    <property type="entry name" value="ADH_N"/>
    <property type="match status" value="1"/>
</dbReference>
<evidence type="ECO:0000256" key="7">
    <source>
        <dbReference type="RuleBase" id="RU361277"/>
    </source>
</evidence>
<evidence type="ECO:0000256" key="5">
    <source>
        <dbReference type="ARBA" id="ARBA00023002"/>
    </source>
</evidence>
<dbReference type="InterPro" id="IPR020843">
    <property type="entry name" value="ER"/>
</dbReference>
<keyword evidence="4 7" id="KW-0862">Zinc</keyword>
<dbReference type="PROSITE" id="PS00059">
    <property type="entry name" value="ADH_ZINC"/>
    <property type="match status" value="1"/>
</dbReference>
<proteinExistence type="inferred from homology"/>
<feature type="domain" description="Enoyl reductase (ER)" evidence="8">
    <location>
        <begin position="14"/>
        <end position="354"/>
    </location>
</feature>
<dbReference type="InterPro" id="IPR045306">
    <property type="entry name" value="SDH-like"/>
</dbReference>
<evidence type="ECO:0000259" key="8">
    <source>
        <dbReference type="SMART" id="SM00829"/>
    </source>
</evidence>
<evidence type="ECO:0000256" key="2">
    <source>
        <dbReference type="ARBA" id="ARBA00008072"/>
    </source>
</evidence>
<dbReference type="Proteomes" id="UP000750334">
    <property type="component" value="Unassembled WGS sequence"/>
</dbReference>
<dbReference type="InterPro" id="IPR013149">
    <property type="entry name" value="ADH-like_C"/>
</dbReference>
<comment type="cofactor">
    <cofactor evidence="1 7">
        <name>Zn(2+)</name>
        <dbReference type="ChEBI" id="CHEBI:29105"/>
    </cofactor>
</comment>
<keyword evidence="5" id="KW-0560">Oxidoreductase</keyword>
<dbReference type="AlphaFoldDB" id="A0A9P7BBA6"/>
<dbReference type="OrthoDB" id="3941538at2759"/>
<keyword evidence="6" id="KW-0520">NAD</keyword>
<organism evidence="9 10">
    <name type="scientific">Maudiozyma exigua</name>
    <name type="common">Yeast</name>
    <name type="synonym">Kazachstania exigua</name>
    <dbReference type="NCBI Taxonomy" id="34358"/>
    <lineage>
        <taxon>Eukaryota</taxon>
        <taxon>Fungi</taxon>
        <taxon>Dikarya</taxon>
        <taxon>Ascomycota</taxon>
        <taxon>Saccharomycotina</taxon>
        <taxon>Saccharomycetes</taxon>
        <taxon>Saccharomycetales</taxon>
        <taxon>Saccharomycetaceae</taxon>
        <taxon>Maudiozyma</taxon>
    </lineage>
</organism>
<protein>
    <submittedName>
        <fullName evidence="9">Endo-1,4-beta-xylanase 2</fullName>
    </submittedName>
</protein>
<evidence type="ECO:0000256" key="1">
    <source>
        <dbReference type="ARBA" id="ARBA00001947"/>
    </source>
</evidence>
<accession>A0A9P7BBA6</accession>
<dbReference type="GO" id="GO:0003939">
    <property type="term" value="F:L-iditol 2-dehydrogenase (NAD+) activity"/>
    <property type="evidence" value="ECO:0007669"/>
    <property type="project" value="TreeGrafter"/>
</dbReference>
<comment type="caution">
    <text evidence="9">The sequence shown here is derived from an EMBL/GenBank/DDBJ whole genome shotgun (WGS) entry which is preliminary data.</text>
</comment>
<keyword evidence="10" id="KW-1185">Reference proteome</keyword>
<dbReference type="InterPro" id="IPR002328">
    <property type="entry name" value="ADH_Zn_CS"/>
</dbReference>
<dbReference type="Gene3D" id="3.40.50.720">
    <property type="entry name" value="NAD(P)-binding Rossmann-like Domain"/>
    <property type="match status" value="1"/>
</dbReference>
<dbReference type="Gene3D" id="3.90.180.10">
    <property type="entry name" value="Medium-chain alcohol dehydrogenases, catalytic domain"/>
    <property type="match status" value="1"/>
</dbReference>
<evidence type="ECO:0000256" key="3">
    <source>
        <dbReference type="ARBA" id="ARBA00022723"/>
    </source>
</evidence>
<dbReference type="GO" id="GO:0006062">
    <property type="term" value="P:sorbitol catabolic process"/>
    <property type="evidence" value="ECO:0007669"/>
    <property type="project" value="TreeGrafter"/>
</dbReference>
<name>A0A9P7BBA6_MAUEX</name>
<dbReference type="InterPro" id="IPR013154">
    <property type="entry name" value="ADH-like_N"/>
</dbReference>
<dbReference type="CDD" id="cd05285">
    <property type="entry name" value="sorbitol_DH"/>
    <property type="match status" value="1"/>
</dbReference>
<reference evidence="9 10" key="1">
    <citation type="submission" date="2020-11" db="EMBL/GenBank/DDBJ databases">
        <title>Kefir isolates.</title>
        <authorList>
            <person name="Marcisauskas S."/>
            <person name="Kim Y."/>
            <person name="Blasche S."/>
        </authorList>
    </citation>
    <scope>NUCLEOTIDE SEQUENCE [LARGE SCALE GENOMIC DNA]</scope>
    <source>
        <strain evidence="9 10">OG2</strain>
    </source>
</reference>